<accession>A0A0C3K3R0</accession>
<dbReference type="Proteomes" id="UP000054217">
    <property type="component" value="Unassembled WGS sequence"/>
</dbReference>
<protein>
    <submittedName>
        <fullName evidence="1">Uncharacterized protein</fullName>
    </submittedName>
</protein>
<gene>
    <name evidence="1" type="ORF">M404DRAFT_26387</name>
</gene>
<sequence>MLLHPWTIFWSSPDLSGPSWPPCCPEPALKHTSGPGGTPLALPGHSQPAFCLNPAPDCNSGPLKHGFQLSLSLETPVQLV</sequence>
<dbReference type="EMBL" id="KN831972">
    <property type="protein sequence ID" value="KIO04177.1"/>
    <property type="molecule type" value="Genomic_DNA"/>
</dbReference>
<dbReference type="AlphaFoldDB" id="A0A0C3K3R0"/>
<evidence type="ECO:0000313" key="1">
    <source>
        <dbReference type="EMBL" id="KIO04177.1"/>
    </source>
</evidence>
<dbReference type="HOGENOM" id="CLU_2590709_0_0_1"/>
<organism evidence="1 2">
    <name type="scientific">Pisolithus tinctorius Marx 270</name>
    <dbReference type="NCBI Taxonomy" id="870435"/>
    <lineage>
        <taxon>Eukaryota</taxon>
        <taxon>Fungi</taxon>
        <taxon>Dikarya</taxon>
        <taxon>Basidiomycota</taxon>
        <taxon>Agaricomycotina</taxon>
        <taxon>Agaricomycetes</taxon>
        <taxon>Agaricomycetidae</taxon>
        <taxon>Boletales</taxon>
        <taxon>Sclerodermatineae</taxon>
        <taxon>Pisolithaceae</taxon>
        <taxon>Pisolithus</taxon>
    </lineage>
</organism>
<name>A0A0C3K3R0_PISTI</name>
<reference evidence="2" key="2">
    <citation type="submission" date="2015-01" db="EMBL/GenBank/DDBJ databases">
        <title>Evolutionary Origins and Diversification of the Mycorrhizal Mutualists.</title>
        <authorList>
            <consortium name="DOE Joint Genome Institute"/>
            <consortium name="Mycorrhizal Genomics Consortium"/>
            <person name="Kohler A."/>
            <person name="Kuo A."/>
            <person name="Nagy L.G."/>
            <person name="Floudas D."/>
            <person name="Copeland A."/>
            <person name="Barry K.W."/>
            <person name="Cichocki N."/>
            <person name="Veneault-Fourrey C."/>
            <person name="LaButti K."/>
            <person name="Lindquist E.A."/>
            <person name="Lipzen A."/>
            <person name="Lundell T."/>
            <person name="Morin E."/>
            <person name="Murat C."/>
            <person name="Riley R."/>
            <person name="Ohm R."/>
            <person name="Sun H."/>
            <person name="Tunlid A."/>
            <person name="Henrissat B."/>
            <person name="Grigoriev I.V."/>
            <person name="Hibbett D.S."/>
            <person name="Martin F."/>
        </authorList>
    </citation>
    <scope>NUCLEOTIDE SEQUENCE [LARGE SCALE GENOMIC DNA]</scope>
    <source>
        <strain evidence="2">Marx 270</strain>
    </source>
</reference>
<reference evidence="1 2" key="1">
    <citation type="submission" date="2014-04" db="EMBL/GenBank/DDBJ databases">
        <authorList>
            <consortium name="DOE Joint Genome Institute"/>
            <person name="Kuo A."/>
            <person name="Kohler A."/>
            <person name="Costa M.D."/>
            <person name="Nagy L.G."/>
            <person name="Floudas D."/>
            <person name="Copeland A."/>
            <person name="Barry K.W."/>
            <person name="Cichocki N."/>
            <person name="Veneault-Fourrey C."/>
            <person name="LaButti K."/>
            <person name="Lindquist E.A."/>
            <person name="Lipzen A."/>
            <person name="Lundell T."/>
            <person name="Morin E."/>
            <person name="Murat C."/>
            <person name="Sun H."/>
            <person name="Tunlid A."/>
            <person name="Henrissat B."/>
            <person name="Grigoriev I.V."/>
            <person name="Hibbett D.S."/>
            <person name="Martin F."/>
            <person name="Nordberg H.P."/>
            <person name="Cantor M.N."/>
            <person name="Hua S.X."/>
        </authorList>
    </citation>
    <scope>NUCLEOTIDE SEQUENCE [LARGE SCALE GENOMIC DNA]</scope>
    <source>
        <strain evidence="1 2">Marx 270</strain>
    </source>
</reference>
<dbReference type="InParanoid" id="A0A0C3K3R0"/>
<evidence type="ECO:0000313" key="2">
    <source>
        <dbReference type="Proteomes" id="UP000054217"/>
    </source>
</evidence>
<keyword evidence="2" id="KW-1185">Reference proteome</keyword>
<proteinExistence type="predicted"/>